<protein>
    <submittedName>
        <fullName evidence="2">DUF2384 domain-containing protein</fullName>
    </submittedName>
</protein>
<proteinExistence type="predicted"/>
<dbReference type="EMBL" id="WHJH01000004">
    <property type="protein sequence ID" value="NHZ88509.1"/>
    <property type="molecule type" value="Genomic_DNA"/>
</dbReference>
<evidence type="ECO:0000259" key="1">
    <source>
        <dbReference type="Pfam" id="PF09722"/>
    </source>
</evidence>
<sequence length="78" mass="9005">MAFTKTLLSSTEQDRLYRAYRVWKRTLEVLDDEDSTRRWIVRINRSLGGEAPLALLDTEVGYELVLDTLGRIEYGVVA</sequence>
<keyword evidence="3" id="KW-1185">Reference proteome</keyword>
<name>A0ABX0NNS9_9BURK</name>
<dbReference type="NCBIfam" id="TIGR02293">
    <property type="entry name" value="TAS_TIGR02293"/>
    <property type="match status" value="1"/>
</dbReference>
<dbReference type="Pfam" id="PF09722">
    <property type="entry name" value="Xre_MbcA_ParS_C"/>
    <property type="match status" value="1"/>
</dbReference>
<dbReference type="InterPro" id="IPR011979">
    <property type="entry name" value="Antitox_Xre"/>
</dbReference>
<feature type="domain" description="Antitoxin Xre/MbcA/ParS-like toxin-binding" evidence="1">
    <location>
        <begin position="28"/>
        <end position="75"/>
    </location>
</feature>
<reference evidence="2 3" key="1">
    <citation type="submission" date="2019-10" db="EMBL/GenBank/DDBJ databases">
        <title>Taxonomy of Antarctic Massilia spp.: description of Massilia rubra sp. nov., Massilia aquatica sp. nov., Massilia mucilaginosa sp. nov., Massilia frigida sp. nov. isolated from streams, lakes and regoliths.</title>
        <authorList>
            <person name="Holochova P."/>
            <person name="Sedlacek I."/>
            <person name="Kralova S."/>
            <person name="Maslanova I."/>
            <person name="Busse H.-J."/>
            <person name="Stankova E."/>
            <person name="Vrbovska V."/>
            <person name="Kovarovic V."/>
            <person name="Bartak M."/>
            <person name="Svec P."/>
            <person name="Pantucek R."/>
        </authorList>
    </citation>
    <scope>NUCLEOTIDE SEQUENCE [LARGE SCALE GENOMIC DNA]</scope>
    <source>
        <strain evidence="2 3">CCM 8733</strain>
    </source>
</reference>
<evidence type="ECO:0000313" key="2">
    <source>
        <dbReference type="EMBL" id="NHZ88509.1"/>
    </source>
</evidence>
<dbReference type="InterPro" id="IPR024467">
    <property type="entry name" value="Xre/MbcA/ParS-like_toxin-bd"/>
</dbReference>
<accession>A0ABX0NNS9</accession>
<gene>
    <name evidence="2" type="ORF">F2P45_05650</name>
</gene>
<evidence type="ECO:0000313" key="3">
    <source>
        <dbReference type="Proteomes" id="UP000609726"/>
    </source>
</evidence>
<comment type="caution">
    <text evidence="2">The sequence shown here is derived from an EMBL/GenBank/DDBJ whole genome shotgun (WGS) entry which is preliminary data.</text>
</comment>
<organism evidence="2 3">
    <name type="scientific">Massilia mucilaginosa</name>
    <dbReference type="NCBI Taxonomy" id="2609282"/>
    <lineage>
        <taxon>Bacteria</taxon>
        <taxon>Pseudomonadati</taxon>
        <taxon>Pseudomonadota</taxon>
        <taxon>Betaproteobacteria</taxon>
        <taxon>Burkholderiales</taxon>
        <taxon>Oxalobacteraceae</taxon>
        <taxon>Telluria group</taxon>
        <taxon>Massilia</taxon>
    </lineage>
</organism>
<dbReference type="Proteomes" id="UP000609726">
    <property type="component" value="Unassembled WGS sequence"/>
</dbReference>